<organism evidence="1 2">
    <name type="scientific">Amphritea atlantica</name>
    <dbReference type="NCBI Taxonomy" id="355243"/>
    <lineage>
        <taxon>Bacteria</taxon>
        <taxon>Pseudomonadati</taxon>
        <taxon>Pseudomonadota</taxon>
        <taxon>Gammaproteobacteria</taxon>
        <taxon>Oceanospirillales</taxon>
        <taxon>Oceanospirillaceae</taxon>
        <taxon>Amphritea</taxon>
    </lineage>
</organism>
<accession>A0ABY5GW59</accession>
<sequence>MSLLSTLKSLFTPLPEGAIRYKGYTILATPEEDRGVYRLSGVITKKGQQKNFTLVDQVLDQNLSVERWQQHAKAFIDQKKQYTLI</sequence>
<dbReference type="EMBL" id="CP073344">
    <property type="protein sequence ID" value="UTW04043.1"/>
    <property type="molecule type" value="Genomic_DNA"/>
</dbReference>
<proteinExistence type="predicted"/>
<dbReference type="InterPro" id="IPR018772">
    <property type="entry name" value="Transcription_activator_HlyU"/>
</dbReference>
<protein>
    <submittedName>
        <fullName evidence="1">Uncharacterized protein</fullName>
    </submittedName>
</protein>
<name>A0ABY5GW59_9GAMM</name>
<gene>
    <name evidence="1" type="ORF">KDX31_03220</name>
</gene>
<evidence type="ECO:0000313" key="2">
    <source>
        <dbReference type="Proteomes" id="UP001059950"/>
    </source>
</evidence>
<dbReference type="Pfam" id="PF10115">
    <property type="entry name" value="HlyU"/>
    <property type="match status" value="1"/>
</dbReference>
<reference evidence="1" key="1">
    <citation type="submission" date="2021-04" db="EMBL/GenBank/DDBJ databases">
        <title>Oceanospirillales bacteria with DddD are important DMSP degraders in coastal seawater.</title>
        <authorList>
            <person name="Liu J."/>
        </authorList>
    </citation>
    <scope>NUCLEOTIDE SEQUENCE</scope>
    <source>
        <strain evidence="1">GY6</strain>
    </source>
</reference>
<evidence type="ECO:0000313" key="1">
    <source>
        <dbReference type="EMBL" id="UTW04043.1"/>
    </source>
</evidence>
<keyword evidence="2" id="KW-1185">Reference proteome</keyword>
<dbReference type="Proteomes" id="UP001059950">
    <property type="component" value="Chromosome"/>
</dbReference>